<proteinExistence type="predicted"/>
<evidence type="ECO:0000313" key="2">
    <source>
        <dbReference type="Proteomes" id="UP000008068"/>
    </source>
</evidence>
<dbReference type="AlphaFoldDB" id="G0M9Z8"/>
<sequence>MAMKITIPCLGFPPEIPDTITTQPVLEDKSCDENECPDELEPFRCSDEDEPSKCREICCSRACGECVYLFFCELLPECFCFFDLLFKD</sequence>
<dbReference type="HOGENOM" id="CLU_2471039_0_0_1"/>
<organism evidence="2">
    <name type="scientific">Caenorhabditis brenneri</name>
    <name type="common">Nematode worm</name>
    <dbReference type="NCBI Taxonomy" id="135651"/>
    <lineage>
        <taxon>Eukaryota</taxon>
        <taxon>Metazoa</taxon>
        <taxon>Ecdysozoa</taxon>
        <taxon>Nematoda</taxon>
        <taxon>Chromadorea</taxon>
        <taxon>Rhabditida</taxon>
        <taxon>Rhabditina</taxon>
        <taxon>Rhabditomorpha</taxon>
        <taxon>Rhabditoidea</taxon>
        <taxon>Rhabditidae</taxon>
        <taxon>Peloderinae</taxon>
        <taxon>Caenorhabditis</taxon>
    </lineage>
</organism>
<dbReference type="Proteomes" id="UP000008068">
    <property type="component" value="Unassembled WGS sequence"/>
</dbReference>
<protein>
    <submittedName>
        <fullName evidence="1">Uncharacterized protein</fullName>
    </submittedName>
</protein>
<reference evidence="2" key="1">
    <citation type="submission" date="2011-07" db="EMBL/GenBank/DDBJ databases">
        <authorList>
            <consortium name="Caenorhabditis brenneri Sequencing and Analysis Consortium"/>
            <person name="Wilson R.K."/>
        </authorList>
    </citation>
    <scope>NUCLEOTIDE SEQUENCE [LARGE SCALE GENOMIC DNA]</scope>
    <source>
        <strain evidence="2">PB2801</strain>
    </source>
</reference>
<name>G0M9Z8_CAEBE</name>
<dbReference type="InParanoid" id="G0M9Z8"/>
<keyword evidence="2" id="KW-1185">Reference proteome</keyword>
<evidence type="ECO:0000313" key="1">
    <source>
        <dbReference type="EMBL" id="EGT30995.1"/>
    </source>
</evidence>
<accession>G0M9Z8</accession>
<dbReference type="EMBL" id="GL379787">
    <property type="protein sequence ID" value="EGT30995.1"/>
    <property type="molecule type" value="Genomic_DNA"/>
</dbReference>
<gene>
    <name evidence="1" type="ORF">CAEBREN_05208</name>
</gene>